<evidence type="ECO:0000256" key="9">
    <source>
        <dbReference type="ARBA" id="ARBA00025076"/>
    </source>
</evidence>
<evidence type="ECO:0000256" key="2">
    <source>
        <dbReference type="ARBA" id="ARBA00010559"/>
    </source>
</evidence>
<organism evidence="13 14">
    <name type="scientific">Neodothiora populina</name>
    <dbReference type="NCBI Taxonomy" id="2781224"/>
    <lineage>
        <taxon>Eukaryota</taxon>
        <taxon>Fungi</taxon>
        <taxon>Dikarya</taxon>
        <taxon>Ascomycota</taxon>
        <taxon>Pezizomycotina</taxon>
        <taxon>Dothideomycetes</taxon>
        <taxon>Dothideomycetidae</taxon>
        <taxon>Dothideales</taxon>
        <taxon>Dothioraceae</taxon>
        <taxon>Neodothiora</taxon>
    </lineage>
</organism>
<evidence type="ECO:0000256" key="6">
    <source>
        <dbReference type="ARBA" id="ARBA00022552"/>
    </source>
</evidence>
<dbReference type="InterPro" id="IPR022125">
    <property type="entry name" value="U3snoRNP10_N"/>
</dbReference>
<evidence type="ECO:0000256" key="1">
    <source>
        <dbReference type="ARBA" id="ARBA00004604"/>
    </source>
</evidence>
<dbReference type="InterPro" id="IPR021133">
    <property type="entry name" value="HEAT_type_2"/>
</dbReference>
<proteinExistence type="inferred from homology"/>
<comment type="similarity">
    <text evidence="2 11">Belongs to the HEATR1/UTP10 family.</text>
</comment>
<keyword evidence="14" id="KW-1185">Reference proteome</keyword>
<dbReference type="GeneID" id="95977237"/>
<keyword evidence="7 11" id="KW-0539">Nucleus</keyword>
<accession>A0ABR3PEI4</accession>
<dbReference type="SUPFAM" id="SSF48371">
    <property type="entry name" value="ARM repeat"/>
    <property type="match status" value="1"/>
</dbReference>
<keyword evidence="6 11" id="KW-0698">rRNA processing</keyword>
<dbReference type="InterPro" id="IPR011989">
    <property type="entry name" value="ARM-like"/>
</dbReference>
<sequence>MATALQQQLAQIARTSTKQLDLKAQRVQHSKSLLFEARDAANQTFDTLYQICSEGFRELCLLDPRFTPFAQNLFSEQSKGEDRGQMTAQENQELDKVIDAFLALVGARILLRPAIKAVEWLVRRFRAHEYNTESLILNFLPYHANPVFATLLSILPKNLSPAFKFLHPYMTSLSCPPRHALLYAATTNPSFFSSLNSHILRIAAQGYHSAPALGFWASITAQAINGQLDAAQSGRPDVRRQREEDLLLRVLPILHNALRIKNVPELFLGSCTILTILVTKAQLQDKVLDALMHDVVKSTAAQTLDDSLTCLAVIAEERQSHALPTSVARSLLKFPALSQHVSTLAGRQCVSKLSLGLALAVLYQPTSDDQLDLVQRSLDPALLTSQQRSVLASALLSATPKLLELHPRNTVASLFTSICESPTNLALIRQEAPATGLDVESLELQLQISFPDANLPAIEAPMDLDKPEVALQSDKDLLDQRLAALPASLDGNYSFLAAADPKLFDSCAQASLALVRTKAKLSALFENSPFRASSPLDVTGLSLLLRLWSSKTPAVVRNAALKATAELLRADISKALDAQALLPYLLIALSDNVENVRRSAADLLILLSTLYQPSGDKGKVAGDLKVWGREQLYGERSKDITWLSSQDAYKILSAAILPSLEECVLDQAHVARVLKTSLNGSSEAQSASASGIELKSSLRASLYSLICGHAVGTSSLDVRVQLLSFLVQGGKAGSGARAQLLIPSVRAWATLDLTTRSTACASFQTSVQEVDGAYVACLTSRSTEEMTCLKNISSGELSNDKQLSLCAIRRFKQLWPSLKPATQIPIAIFLLDLALGSETDDVAEARQSEALETLRQLTLPTDVLTSLLDSVPSMAQMEDQPPAAKRRRTSRSELAKAQVLDPVALHAAIRKMTVVLELVEGSKPERHPDLLKGLFHVLGELQHYRTQIGSSLVYLQQLVLGCLLSIVEALEHNPSTTVDRSVLRADLIVECVRSSTSAQVHNSALLLIASLASWAPDLVLHSVMPIFTFMTNTILRQGDDYSAHIIDQTISRVVPPLASSLRKKNKDLLTGSAELLLSFTAAFEHIPLHRRLRLFSHLVIALGPRDSLAAIVAMLFEKYPSDRKVPTFAADLLGSCSASDQLVAGLKYLDLVQDALQPKRSISELVFVFNEKTPEQVEQSIVHLLQSLAGLLETQSLHSQITRGLEHGGEEAVAIQSGYAALLERVMIMSQTLKNQPRFHAASDQVLSAALSLLPTSSYILSAKSLLQKPDTDLQLLVIQSLEARSKEAKPADSAATVALIDILPSITAIISQDGEARLKHSAITCVDIIAEKFGKKGPSTVLSAAEIIASDAALTSSNDELRVISFMCLATLVDVLKDDLVSLLPGLLNTSLQYLDASGTSGSENERLHDAVYAFFASVLETLPWIIYEKTFGQALRLTQKSAGNAVIGPKCVESREQFYALASKQLNAKDLLLAIDGTLESGLSCGYRAAQETLHMLHKIITHQTKATLIKQAPTLFSILTKSFDLRRQSALLQGGALSDAEVIGLEEQRNNLTLDAIMKLNDATFRPFFMRLVTWAAEGLPKKDQPGRLLRLTSLYSFLGRFFEALKSVVTSYSSYLLEQAAEMLNNINPNGDVERAVLSNLLTTLSCSFRHDQDDFWQAPAHFEAVAHPLLTQLSHDKDPEIRESLNIIPAITGLASAAASPEHHKALNSALLKLMRHEDALVRLAAVKCEQNLTDRLGEDWLALLPEMLPFISELQEDDDEVVERETLAWIRQIEGILGESLEGMLQ</sequence>
<dbReference type="PANTHER" id="PTHR13457:SF1">
    <property type="entry name" value="HEAT REPEAT-CONTAINING PROTEIN 1"/>
    <property type="match status" value="1"/>
</dbReference>
<comment type="subunit">
    <text evidence="3 11">Component of the ribosomal small subunit (SSU) processome.</text>
</comment>
<evidence type="ECO:0000313" key="13">
    <source>
        <dbReference type="EMBL" id="KAL1304560.1"/>
    </source>
</evidence>
<evidence type="ECO:0000256" key="5">
    <source>
        <dbReference type="ARBA" id="ARBA00022517"/>
    </source>
</evidence>
<evidence type="ECO:0000256" key="7">
    <source>
        <dbReference type="ARBA" id="ARBA00023242"/>
    </source>
</evidence>
<keyword evidence="8 11" id="KW-0687">Ribonucleoprotein</keyword>
<gene>
    <name evidence="13" type="ORF">AAFC00_003536</name>
</gene>
<dbReference type="InterPro" id="IPR040191">
    <property type="entry name" value="UTP10"/>
</dbReference>
<name>A0ABR3PEI4_9PEZI</name>
<dbReference type="PROSITE" id="PS50077">
    <property type="entry name" value="HEAT_REPEAT"/>
    <property type="match status" value="1"/>
</dbReference>
<comment type="function">
    <text evidence="9">Involved in nucleolar processing of pre-18S ribosomal RNA. Involved in ribosome biosynthesis.</text>
</comment>
<dbReference type="InterPro" id="IPR016024">
    <property type="entry name" value="ARM-type_fold"/>
</dbReference>
<evidence type="ECO:0000256" key="10">
    <source>
        <dbReference type="PROSITE-ProRule" id="PRU00103"/>
    </source>
</evidence>
<evidence type="ECO:0000313" key="14">
    <source>
        <dbReference type="Proteomes" id="UP001562354"/>
    </source>
</evidence>
<dbReference type="RefSeq" id="XP_069200835.1">
    <property type="nucleotide sequence ID" value="XM_069343020.1"/>
</dbReference>
<dbReference type="SMART" id="SM01036">
    <property type="entry name" value="BP28CT"/>
    <property type="match status" value="1"/>
</dbReference>
<dbReference type="Pfam" id="PF12397">
    <property type="entry name" value="U3snoRNP10"/>
    <property type="match status" value="1"/>
</dbReference>
<protein>
    <recommendedName>
        <fullName evidence="4 11">U3 small nucleolar RNA-associated protein 10</fullName>
    </recommendedName>
</protein>
<feature type="repeat" description="HEAT" evidence="10">
    <location>
        <begin position="581"/>
        <end position="614"/>
    </location>
</feature>
<dbReference type="Gene3D" id="1.25.10.10">
    <property type="entry name" value="Leucine-rich Repeat Variant"/>
    <property type="match status" value="2"/>
</dbReference>
<evidence type="ECO:0000259" key="12">
    <source>
        <dbReference type="SMART" id="SM01036"/>
    </source>
</evidence>
<evidence type="ECO:0000256" key="4">
    <source>
        <dbReference type="ARBA" id="ARBA00015399"/>
    </source>
</evidence>
<feature type="domain" description="BP28 C-terminal" evidence="12">
    <location>
        <begin position="1508"/>
        <end position="1660"/>
    </location>
</feature>
<reference evidence="13 14" key="1">
    <citation type="submission" date="2024-07" db="EMBL/GenBank/DDBJ databases">
        <title>Draft sequence of the Neodothiora populina.</title>
        <authorList>
            <person name="Drown D.D."/>
            <person name="Schuette U.S."/>
            <person name="Buechlein A.B."/>
            <person name="Rusch D.R."/>
            <person name="Winton L.W."/>
            <person name="Adams G.A."/>
        </authorList>
    </citation>
    <scope>NUCLEOTIDE SEQUENCE [LARGE SCALE GENOMIC DNA]</scope>
    <source>
        <strain evidence="13 14">CPC 39397</strain>
    </source>
</reference>
<dbReference type="Pfam" id="PF23243">
    <property type="entry name" value="HEAT_HEATR1"/>
    <property type="match status" value="1"/>
</dbReference>
<keyword evidence="5 11" id="KW-0690">Ribosome biogenesis</keyword>
<dbReference type="Proteomes" id="UP001562354">
    <property type="component" value="Unassembled WGS sequence"/>
</dbReference>
<dbReference type="Pfam" id="PF08146">
    <property type="entry name" value="BP28CT"/>
    <property type="match status" value="1"/>
</dbReference>
<evidence type="ECO:0000256" key="3">
    <source>
        <dbReference type="ARBA" id="ARBA00011399"/>
    </source>
</evidence>
<evidence type="ECO:0000256" key="11">
    <source>
        <dbReference type="RuleBase" id="RU367065"/>
    </source>
</evidence>
<comment type="caution">
    <text evidence="13">The sequence shown here is derived from an EMBL/GenBank/DDBJ whole genome shotgun (WGS) entry which is preliminary data.</text>
</comment>
<dbReference type="InterPro" id="IPR012954">
    <property type="entry name" value="BP28_C_dom"/>
</dbReference>
<dbReference type="PANTHER" id="PTHR13457">
    <property type="entry name" value="BAP28"/>
    <property type="match status" value="1"/>
</dbReference>
<evidence type="ECO:0000256" key="8">
    <source>
        <dbReference type="ARBA" id="ARBA00023274"/>
    </source>
</evidence>
<dbReference type="EMBL" id="JBFMKM010000008">
    <property type="protein sequence ID" value="KAL1304560.1"/>
    <property type="molecule type" value="Genomic_DNA"/>
</dbReference>
<dbReference type="InterPro" id="IPR056473">
    <property type="entry name" value="HEAT_Utp10/HEAT1"/>
</dbReference>
<comment type="subcellular location">
    <subcellularLocation>
        <location evidence="1 11">Nucleus</location>
        <location evidence="1 11">Nucleolus</location>
    </subcellularLocation>
</comment>